<dbReference type="InterPro" id="IPR011936">
    <property type="entry name" value="Myxo_disulph_rpt"/>
</dbReference>
<dbReference type="PANTHER" id="PTHR46130:SF3">
    <property type="entry name" value="CHROMOSOME UNDETERMINED SCAFFOLD_33, WHOLE GENOME SHOTGUN SEQUENCE"/>
    <property type="match status" value="1"/>
</dbReference>
<dbReference type="PANTHER" id="PTHR46130">
    <property type="entry name" value="LAMGL DOMAIN-CONTAINING PROTEIN"/>
    <property type="match status" value="1"/>
</dbReference>
<dbReference type="Pfam" id="PF13948">
    <property type="entry name" value="DUF4215"/>
    <property type="match status" value="1"/>
</dbReference>
<accession>A0ABN9WWN4</accession>
<evidence type="ECO:0000313" key="7">
    <source>
        <dbReference type="Proteomes" id="UP001189429"/>
    </source>
</evidence>
<sequence length="2895" mass="302672">VERGGPAVSVTPCSLLRSRLLPDYAELWSALDVTATTSLGSLALSPVAGLYHPQPDEEEVVLLHNASSQVHLMGPADTIQRALGTKLFLLSVPQGETQTTGQLLIRVTDLGTGLSVEAAVRLRVGTAVLPFLSLVGGPGRVNASARVGGAFGWDVSVPNVTIASEAADGPCLVALHVPSGELRAPPLPGRVLSVSWSPRGNGSYELLAHRTSEANEVLGSMQYTAWEAALLQRPTRVPLTILLYAVSSAERPLERVLLRDRRVVYLELHPEPSVPKVHAGARRLGALRTRRSSLGQLAIGFEHPRPLAAQVACNACVISDEVFDLGRVHKFFGSAAAVAEHLGGLSLTVSCTACASDTLTVRAWDPALLESVTSEPPPRLYSEVSIRIEVGTSELARGPPRLSVLSQGFKVLAGESLGLEGVVQLRCADEHEPLGLRAVEAQVEARLHCSQGTLAVDTAQVVAKALAPSSLNAVVLAHAVEANASNASNAAPRASLPRTAPRRGRSIAFRGAAADVDAVLGTLVYTPARDAAGEDSVVVDVGAERDAVPVYVERPRGELRLAAAPLVHATAGKLLRPSASLLAGPLVAPGDGVVVRATCGHCLLSAWWRRAGEPHWERGAISFTASVAEAGATLRRLAYMAEAGFHGMDQLSIAAEMIRPQALWTAVPRSQVGIAVLVRPDAERTPPAGLEMPGRLVVAGGAELVDPQIAVRAQEFGAPSGLALAPESSSTCLRACRPEALLPATAPPGDPCELFAPVPPGRSGGSECGNCSTMRPASFPDQCLTWEIGAGKPPAESSAASTENASANSSNATDAPTPAPTAIADSDAVHCVQVAGMTVLGEVWQGVPTTFYAGEARDCSGQAELQGRGGNASARCDGSMRCEYLFQPSSVADPAPGCSKQLRVNFTCPSGVELQVVSPIIPAWQAYAVTMVPQCPVVLPPAVLPVAMRGALATGSFTVPGIKTLAHLRYLSDCARELPEALGAPPPQLVAAQPRRGDTAVGIMQEVQLTFDENVRVGHGSCYIRKVKSLHTDADSPRDPEVIALAINISGPVLTGTLDGALAPLTVYELVVEPDAVEDIAGNPFAGLSGMAHSFTTGLGSLLPIGWRVVAGEPMANGTEAAPTGWRVGELAFHAQPSCDGDPLRGAPVSSRAERSPAPNATGGAAGGAAAAAFDGDGASFWESAADVGGTPLEPAVSRASAWLGLVLPTAATNTSLGQAGRIADVHWAPSAKAAARSVRLVGPEGLGPGSPPRSFSVQFYLGGGWDRWHVLLTVPYMEGCFDLPTDLEEKVLQQPDTRLPTLTRATGPTGDKPAVLALEFDESVKVQFGQILVTSARDNSTTTFMVDPMTGLACEAESNASSVESNTTGVGCIPWASPPPSCVRISANQNVVFMDVTSALVANLSYRMVISESVVRDLSDNMFQGVTISFNLVPPSADHQEPALLVANPPHRAENVSAASALEFEFSEALVAGAGAVVVTPDVGPARTLHANSSGVCLAGHRMAVTLPGGLPPGWVEVTIAAGALHDQSGNPFRGIVPGALRFHVRAPSSAPVVSRPAAAASSLQLLGGASGVRTFCLSGPPFALAELARALRYQPQAHWEGQEPLRVVVTAARNFSHVFASAQTWIYVQHAEDPPALTASRGTFAVRAGSTVALGGVEVWDADGGVGTRWMTLMVSASAGILFLEDAYVLSPAGGTLRLVAGRLDGDSSLRVQGSREALRGFVGALRFGLTASKKPSLSSSSPTEPQAVAAISYTLSDGTGAGAAALLHSFVAGRVLDAVTGGPVEGVEVVIVTLGSWLGFAAKNASSGGCDPLLVRQSIDACKAETLLQGHVGFAYDSRTFECCMKKGVDAPTLLENMVDESTVTLYVYQLPGFTVHTGTDSFGVYTATLPSGVAAVSLYRYNYERMTRYVSVEGTIQVGGAADAVLIPAAVVTVWSVTVSWSSLAGEPVDVDAHAFDAWGCHTHFARQECEHDVDHGLRVTYSGDINGGMSGQEVMTFFARPCDVNSESPGELPNPPGRYIVDTYAWYQITDVQTCLAYFWAHIFSEHDFSDVRANLTIHRNDELYSHLELDSGLGNGSGNGSGAYWLGLTFDWTANEVYVDNRAGNASDVEAFLGGQALPPGRSLGSPAAAQPPPKDGGQRARRLVERALGGTPRQKRAAAAGGPGPGGGARRLSAAPQDAAALHALVNQRPLNVSGSTLFLAPGPGEVDYAACWERLRAPQLPDPHRAWRREVPFVSDDAVEVPLGRSFRLYGQDYWSVSVSPYGFLAFGAGIADFAPGVDAHMGRLGISGLACDLALPRGGRVWHEVFDTDGQPRAVFTFEGVPTVTSPATSTFQIALYFSSGAIRLSWLEVAPEAAAKAVVGLSPGLFGVSLDPLEGVNATCGAVCGDGSRQFSESCDDGNSVDGDGCSAECDVEQGFFVVAGDGAGGADISFPIKCGDGRRDGAEECDDHNTLAGDGCSENCTAEAGYTCGRPDDQHSDVCRGTGPAASQLFEQGAFDLEGFQLVFTPSVLDQKYTVCRSPLGDSAMLPDSHSPGAIAMVLRDDEAVMVSPPKPFVFYGEAFSNVYIGSNGYITFERGDVSHRGGLEKHFEVPRISGLFADLNPEAGGSVRHEIIDDGTETRMVITFDAVPDYASNSPNSFQIALYLEDGRIRLSWTEVSPASAVVVGLSRGDQPRTDSLYLPSGFLYLEDADLKSVGIDSFYSGDFTWELFYKLHSAGPRATIMGNALSDAQPSLVSLDINEQDQVAVQVRHNGGANESGLAIDGTSPRPLVHGVWVHLALTVDRAAACSPLGPLAGESNCTRVALYVDGGMQGLWEMLEASDADSNAGQGLLVGGGGGAVPSNSTWGSTRECSVAGVRVYGRLLSEAELGACTDMPRRTRAAWC</sequence>
<dbReference type="SUPFAM" id="SSF49899">
    <property type="entry name" value="Concanavalin A-like lectins/glucanases"/>
    <property type="match status" value="1"/>
</dbReference>
<dbReference type="Pfam" id="PF13385">
    <property type="entry name" value="Laminin_G_3"/>
    <property type="match status" value="1"/>
</dbReference>
<evidence type="ECO:0000256" key="3">
    <source>
        <dbReference type="ARBA" id="ARBA00023157"/>
    </source>
</evidence>
<keyword evidence="7" id="KW-1185">Reference proteome</keyword>
<organism evidence="6 7">
    <name type="scientific">Prorocentrum cordatum</name>
    <dbReference type="NCBI Taxonomy" id="2364126"/>
    <lineage>
        <taxon>Eukaryota</taxon>
        <taxon>Sar</taxon>
        <taxon>Alveolata</taxon>
        <taxon>Dinophyceae</taxon>
        <taxon>Prorocentrales</taxon>
        <taxon>Prorocentraceae</taxon>
        <taxon>Prorocentrum</taxon>
    </lineage>
</organism>
<evidence type="ECO:0000256" key="2">
    <source>
        <dbReference type="ARBA" id="ARBA00022737"/>
    </source>
</evidence>
<evidence type="ECO:0000259" key="5">
    <source>
        <dbReference type="Pfam" id="PF13205"/>
    </source>
</evidence>
<keyword evidence="1" id="KW-0732">Signal</keyword>
<gene>
    <name evidence="6" type="ORF">PCOR1329_LOCUS71288</name>
</gene>
<proteinExistence type="predicted"/>
<dbReference type="InterPro" id="IPR013320">
    <property type="entry name" value="ConA-like_dom_sf"/>
</dbReference>
<dbReference type="Gene3D" id="2.60.120.200">
    <property type="match status" value="1"/>
</dbReference>
<feature type="region of interest" description="Disordered" evidence="4">
    <location>
        <begin position="788"/>
        <end position="821"/>
    </location>
</feature>
<dbReference type="Pfam" id="PF13205">
    <property type="entry name" value="Big_5"/>
    <property type="match status" value="1"/>
</dbReference>
<protein>
    <recommendedName>
        <fullName evidence="5">SbsA Ig-like domain-containing protein</fullName>
    </recommendedName>
</protein>
<keyword evidence="3" id="KW-1015">Disulfide bond</keyword>
<evidence type="ECO:0000313" key="6">
    <source>
        <dbReference type="EMBL" id="CAK0891309.1"/>
    </source>
</evidence>
<feature type="non-terminal residue" evidence="6">
    <location>
        <position position="1"/>
    </location>
</feature>
<dbReference type="InterPro" id="IPR032812">
    <property type="entry name" value="SbsA_Ig"/>
</dbReference>
<dbReference type="EMBL" id="CAUYUJ010019457">
    <property type="protein sequence ID" value="CAK0891309.1"/>
    <property type="molecule type" value="Genomic_DNA"/>
</dbReference>
<dbReference type="NCBIfam" id="TIGR02232">
    <property type="entry name" value="myxo_disulf_rpt"/>
    <property type="match status" value="2"/>
</dbReference>
<dbReference type="Proteomes" id="UP001189429">
    <property type="component" value="Unassembled WGS sequence"/>
</dbReference>
<evidence type="ECO:0000256" key="1">
    <source>
        <dbReference type="ARBA" id="ARBA00022729"/>
    </source>
</evidence>
<feature type="domain" description="SbsA Ig-like" evidence="5">
    <location>
        <begin position="986"/>
        <end position="1097"/>
    </location>
</feature>
<dbReference type="SUPFAM" id="SSF49464">
    <property type="entry name" value="Carboxypeptidase regulatory domain-like"/>
    <property type="match status" value="1"/>
</dbReference>
<feature type="compositionally biased region" description="Low complexity" evidence="4">
    <location>
        <begin position="795"/>
        <end position="821"/>
    </location>
</feature>
<keyword evidence="2" id="KW-0677">Repeat</keyword>
<feature type="compositionally biased region" description="Basic and acidic residues" evidence="4">
    <location>
        <begin position="2143"/>
        <end position="2152"/>
    </location>
</feature>
<feature type="region of interest" description="Disordered" evidence="4">
    <location>
        <begin position="1137"/>
        <end position="1169"/>
    </location>
</feature>
<comment type="caution">
    <text evidence="6">The sequence shown here is derived from an EMBL/GenBank/DDBJ whole genome shotgun (WGS) entry which is preliminary data.</text>
</comment>
<name>A0ABN9WWN4_9DINO</name>
<feature type="region of interest" description="Disordered" evidence="4">
    <location>
        <begin position="2126"/>
        <end position="2181"/>
    </location>
</feature>
<reference evidence="6" key="1">
    <citation type="submission" date="2023-10" db="EMBL/GenBank/DDBJ databases">
        <authorList>
            <person name="Chen Y."/>
            <person name="Shah S."/>
            <person name="Dougan E. K."/>
            <person name="Thang M."/>
            <person name="Chan C."/>
        </authorList>
    </citation>
    <scope>NUCLEOTIDE SEQUENCE [LARGE SCALE GENOMIC DNA]</scope>
</reference>
<dbReference type="InterPro" id="IPR008969">
    <property type="entry name" value="CarboxyPept-like_regulatory"/>
</dbReference>
<dbReference type="InterPro" id="IPR043543">
    <property type="entry name" value="PAPPA/PAPPA2"/>
</dbReference>
<evidence type="ECO:0000256" key="4">
    <source>
        <dbReference type="SAM" id="MobiDB-lite"/>
    </source>
</evidence>